<name>A0A0G4GZE4_VITBC</name>
<dbReference type="AlphaFoldDB" id="A0A0G4GZE4"/>
<feature type="compositionally biased region" description="Acidic residues" evidence="1">
    <location>
        <begin position="196"/>
        <end position="205"/>
    </location>
</feature>
<organism evidence="2 3">
    <name type="scientific">Vitrella brassicaformis (strain CCMP3155)</name>
    <dbReference type="NCBI Taxonomy" id="1169540"/>
    <lineage>
        <taxon>Eukaryota</taxon>
        <taxon>Sar</taxon>
        <taxon>Alveolata</taxon>
        <taxon>Colpodellida</taxon>
        <taxon>Vitrellaceae</taxon>
        <taxon>Vitrella</taxon>
    </lineage>
</organism>
<gene>
    <name evidence="2" type="ORF">Vbra_19147</name>
</gene>
<keyword evidence="3" id="KW-1185">Reference proteome</keyword>
<evidence type="ECO:0000313" key="3">
    <source>
        <dbReference type="Proteomes" id="UP000041254"/>
    </source>
</evidence>
<dbReference type="EMBL" id="CDMY01000897">
    <property type="protein sequence ID" value="CEM36576.1"/>
    <property type="molecule type" value="Genomic_DNA"/>
</dbReference>
<dbReference type="Proteomes" id="UP000041254">
    <property type="component" value="Unassembled WGS sequence"/>
</dbReference>
<proteinExistence type="predicted"/>
<accession>A0A0G4GZE4</accession>
<dbReference type="VEuPathDB" id="CryptoDB:Vbra_19147"/>
<dbReference type="InParanoid" id="A0A0G4GZE4"/>
<reference evidence="2 3" key="1">
    <citation type="submission" date="2014-11" db="EMBL/GenBank/DDBJ databases">
        <authorList>
            <person name="Zhu J."/>
            <person name="Qi W."/>
            <person name="Song R."/>
        </authorList>
    </citation>
    <scope>NUCLEOTIDE SEQUENCE [LARGE SCALE GENOMIC DNA]</scope>
</reference>
<evidence type="ECO:0000313" key="2">
    <source>
        <dbReference type="EMBL" id="CEM36576.1"/>
    </source>
</evidence>
<feature type="region of interest" description="Disordered" evidence="1">
    <location>
        <begin position="172"/>
        <end position="205"/>
    </location>
</feature>
<protein>
    <submittedName>
        <fullName evidence="2">Uncharacterized protein</fullName>
    </submittedName>
</protein>
<feature type="compositionally biased region" description="Basic and acidic residues" evidence="1">
    <location>
        <begin position="185"/>
        <end position="194"/>
    </location>
</feature>
<evidence type="ECO:0000256" key="1">
    <source>
        <dbReference type="SAM" id="MobiDB-lite"/>
    </source>
</evidence>
<sequence>MLKFRAALTASVQCGGFDLRRQRLHARAMVKQKAAKQSAKKKAKAKAAAKKKIVIKKPPHITIDAFKYVLCWKVEVTRTEHIKKDDFERDDLYREGRCERETVGYFRSVREARNAARDRLRQEVEDGLMYEESIMVSDKDGVWSCTGSSGDDDDDGLWGDDGEWEVKVTVQEAYAPDNPIDDSWEFDREEKPFDGEYGDDEEEEE</sequence>